<evidence type="ECO:0000256" key="5">
    <source>
        <dbReference type="ARBA" id="ARBA00023277"/>
    </source>
</evidence>
<keyword evidence="4" id="KW-0460">Magnesium</keyword>
<dbReference type="Gene3D" id="3.20.20.370">
    <property type="entry name" value="Glycoside hydrolase/deacetylase"/>
    <property type="match status" value="1"/>
</dbReference>
<dbReference type="PANTHER" id="PTHR31609">
    <property type="entry name" value="YDJC DEACETYLASE FAMILY MEMBER"/>
    <property type="match status" value="1"/>
</dbReference>
<dbReference type="InterPro" id="IPR011330">
    <property type="entry name" value="Glyco_hydro/deAcase_b/a-brl"/>
</dbReference>
<dbReference type="SUPFAM" id="SSF88713">
    <property type="entry name" value="Glycoside hydrolase/deacetylase"/>
    <property type="match status" value="1"/>
</dbReference>
<comment type="caution">
    <text evidence="6">The sequence shown here is derived from an EMBL/GenBank/DDBJ whole genome shotgun (WGS) entry which is preliminary data.</text>
</comment>
<evidence type="ECO:0000313" key="7">
    <source>
        <dbReference type="Proteomes" id="UP001233673"/>
    </source>
</evidence>
<keyword evidence="5" id="KW-0119">Carbohydrate metabolism</keyword>
<dbReference type="Pfam" id="PF04794">
    <property type="entry name" value="YdjC"/>
    <property type="match status" value="1"/>
</dbReference>
<gene>
    <name evidence="6" type="ORF">QOZ88_21480</name>
</gene>
<dbReference type="PANTHER" id="PTHR31609:SF1">
    <property type="entry name" value="CARBOHYDRATE DEACETYLASE"/>
    <property type="match status" value="1"/>
</dbReference>
<reference evidence="7" key="1">
    <citation type="submission" date="2023-05" db="EMBL/GenBank/DDBJ databases">
        <title>Draft genome of Pseudofrankia sp. BMG5.37.</title>
        <authorList>
            <person name="Gtari M."/>
            <person name="Ghodhbane F."/>
            <person name="Sbissi I."/>
        </authorList>
    </citation>
    <scope>NUCLEOTIDE SEQUENCE [LARGE SCALE GENOMIC DNA]</scope>
    <source>
        <strain evidence="7">BMG 814</strain>
    </source>
</reference>
<keyword evidence="7" id="KW-1185">Reference proteome</keyword>
<evidence type="ECO:0000256" key="2">
    <source>
        <dbReference type="ARBA" id="ARBA00022723"/>
    </source>
</evidence>
<dbReference type="InterPro" id="IPR006879">
    <property type="entry name" value="YdjC-like"/>
</dbReference>
<evidence type="ECO:0000256" key="1">
    <source>
        <dbReference type="ARBA" id="ARBA00001946"/>
    </source>
</evidence>
<comment type="cofactor">
    <cofactor evidence="1">
        <name>Mg(2+)</name>
        <dbReference type="ChEBI" id="CHEBI:18420"/>
    </cofactor>
</comment>
<protein>
    <submittedName>
        <fullName evidence="6">ChbG/HpnK family deacetylase</fullName>
    </submittedName>
</protein>
<accession>A0ABT9II05</accession>
<keyword evidence="3" id="KW-0378">Hydrolase</keyword>
<sequence length="293" mass="31715">MTQQAEPTRGEAQGRTAAQALGFPVGARVLIINCDDLGIHPSVNAAVLEAVRQGVASSTSLMVPAPAAAQALELLHAEPEMPFGIHLTLTRDGPAHRWAPVSARDDVPSLLDEHGLLHTSAESAQLLERARIEEVERELRAQIDTVVRHGLDPTHLDWHVLADGGRGDVLELTIALALEHGLAARVWLDDGRRRARARGLPVVDHDFLDSFALPIAGKAERLLQLLRDLPAGLSEWAVHPALGAEPTTAADLGWAVRRSDHAFLVSPLTRDVVAAEGIVLTDYERLQRVWSRG</sequence>
<evidence type="ECO:0000256" key="4">
    <source>
        <dbReference type="ARBA" id="ARBA00022842"/>
    </source>
</evidence>
<proteinExistence type="predicted"/>
<keyword evidence="2" id="KW-0479">Metal-binding</keyword>
<dbReference type="Proteomes" id="UP001233673">
    <property type="component" value="Unassembled WGS sequence"/>
</dbReference>
<evidence type="ECO:0000313" key="6">
    <source>
        <dbReference type="EMBL" id="MDP5185212.1"/>
    </source>
</evidence>
<dbReference type="RefSeq" id="WP_306001732.1">
    <property type="nucleotide sequence ID" value="NZ_JASNFN010000039.1"/>
</dbReference>
<organism evidence="6 7">
    <name type="scientific">Blastococcus carthaginiensis</name>
    <dbReference type="NCBI Taxonomy" id="3050034"/>
    <lineage>
        <taxon>Bacteria</taxon>
        <taxon>Bacillati</taxon>
        <taxon>Actinomycetota</taxon>
        <taxon>Actinomycetes</taxon>
        <taxon>Geodermatophilales</taxon>
        <taxon>Geodermatophilaceae</taxon>
        <taxon>Blastococcus</taxon>
    </lineage>
</organism>
<name>A0ABT9II05_9ACTN</name>
<evidence type="ECO:0000256" key="3">
    <source>
        <dbReference type="ARBA" id="ARBA00022801"/>
    </source>
</evidence>
<dbReference type="EMBL" id="JASNFN010000039">
    <property type="protein sequence ID" value="MDP5185212.1"/>
    <property type="molecule type" value="Genomic_DNA"/>
</dbReference>